<evidence type="ECO:0000313" key="3">
    <source>
        <dbReference type="Proteomes" id="UP000566711"/>
    </source>
</evidence>
<dbReference type="GO" id="GO:0047840">
    <property type="term" value="F:dCTP diphosphatase activity"/>
    <property type="evidence" value="ECO:0007669"/>
    <property type="project" value="TreeGrafter"/>
</dbReference>
<dbReference type="GO" id="GO:0005829">
    <property type="term" value="C:cytosol"/>
    <property type="evidence" value="ECO:0007669"/>
    <property type="project" value="TreeGrafter"/>
</dbReference>
<name>A0A7W2EHF4_9BURK</name>
<organism evidence="2 3">
    <name type="scientific">Rugamonas fusca</name>
    <dbReference type="NCBI Taxonomy" id="2758568"/>
    <lineage>
        <taxon>Bacteria</taxon>
        <taxon>Pseudomonadati</taxon>
        <taxon>Pseudomonadota</taxon>
        <taxon>Betaproteobacteria</taxon>
        <taxon>Burkholderiales</taxon>
        <taxon>Oxalobacteraceae</taxon>
        <taxon>Telluria group</taxon>
        <taxon>Rugamonas</taxon>
    </lineage>
</organism>
<dbReference type="InterPro" id="IPR052555">
    <property type="entry name" value="dCTP_Pyrophosphatase"/>
</dbReference>
<dbReference type="Pfam" id="PF00583">
    <property type="entry name" value="Acetyltransf_1"/>
    <property type="match status" value="1"/>
</dbReference>
<evidence type="ECO:0000259" key="1">
    <source>
        <dbReference type="PROSITE" id="PS51186"/>
    </source>
</evidence>
<proteinExistence type="predicted"/>
<dbReference type="Pfam" id="PF12643">
    <property type="entry name" value="MazG-like"/>
    <property type="match status" value="1"/>
</dbReference>
<dbReference type="SUPFAM" id="SSF101386">
    <property type="entry name" value="all-alpha NTP pyrophosphatases"/>
    <property type="match status" value="1"/>
</dbReference>
<dbReference type="PROSITE" id="PS51186">
    <property type="entry name" value="GNAT"/>
    <property type="match status" value="1"/>
</dbReference>
<dbReference type="GO" id="GO:0042262">
    <property type="term" value="P:DNA protection"/>
    <property type="evidence" value="ECO:0007669"/>
    <property type="project" value="TreeGrafter"/>
</dbReference>
<keyword evidence="3" id="KW-1185">Reference proteome</keyword>
<dbReference type="InterPro" id="IPR016181">
    <property type="entry name" value="Acyl_CoA_acyltransferase"/>
</dbReference>
<dbReference type="InterPro" id="IPR025984">
    <property type="entry name" value="DCTPP"/>
</dbReference>
<protein>
    <submittedName>
        <fullName evidence="2">GNAT family N-acetyltransferase</fullName>
    </submittedName>
</protein>
<reference evidence="2 3" key="1">
    <citation type="submission" date="2020-07" db="EMBL/GenBank/DDBJ databases">
        <title>Novel species isolated from subtropical streams in China.</title>
        <authorList>
            <person name="Lu H."/>
        </authorList>
    </citation>
    <scope>NUCLEOTIDE SEQUENCE [LARGE SCALE GENOMIC DNA]</scope>
    <source>
        <strain evidence="2 3">FT3S</strain>
    </source>
</reference>
<accession>A0A7W2EHF4</accession>
<evidence type="ECO:0000313" key="2">
    <source>
        <dbReference type="EMBL" id="MBA5605894.1"/>
    </source>
</evidence>
<dbReference type="CDD" id="cd04301">
    <property type="entry name" value="NAT_SF"/>
    <property type="match status" value="1"/>
</dbReference>
<dbReference type="Gene3D" id="1.10.287.1080">
    <property type="entry name" value="MazG-like"/>
    <property type="match status" value="1"/>
</dbReference>
<comment type="caution">
    <text evidence="2">The sequence shown here is derived from an EMBL/GenBank/DDBJ whole genome shotgun (WGS) entry which is preliminary data.</text>
</comment>
<feature type="domain" description="N-acetyltransferase" evidence="1">
    <location>
        <begin position="3"/>
        <end position="150"/>
    </location>
</feature>
<dbReference type="SUPFAM" id="SSF55729">
    <property type="entry name" value="Acyl-CoA N-acyltransferases (Nat)"/>
    <property type="match status" value="1"/>
</dbReference>
<dbReference type="Gene3D" id="3.40.630.30">
    <property type="match status" value="1"/>
</dbReference>
<dbReference type="CDD" id="cd11537">
    <property type="entry name" value="NTP-PPase_RS21-C6_like"/>
    <property type="match status" value="1"/>
</dbReference>
<dbReference type="RefSeq" id="WP_182217351.1">
    <property type="nucleotide sequence ID" value="NZ_JACEZS010000008.1"/>
</dbReference>
<dbReference type="PANTHER" id="PTHR46523">
    <property type="entry name" value="DCTP PYROPHOSPHATASE 1"/>
    <property type="match status" value="1"/>
</dbReference>
<dbReference type="Proteomes" id="UP000566711">
    <property type="component" value="Unassembled WGS sequence"/>
</dbReference>
<dbReference type="InterPro" id="IPR000182">
    <property type="entry name" value="GNAT_dom"/>
</dbReference>
<sequence>MHITFESPDQPAVIALIAELDAYHLTLYPPESVYALDLATLKQPHVKFAVVRDDAGTAVGCGAVVLTPEYGEIKRMYLRPQCRGQGAADRLLDMLEDAARAAGCPRMTLETGPSQPPALALYARHGFRRCPPYGDYRDDPLSVFMEKPLTGPARAPEGELTALRDELRAFARERDWEQFHTPKNLAMALSVEVAELVEHFQWLPTGVDAELDQQKRTGIRHELADVLAYLIQLADKTNVDLAAALREKMELNRRKYPVERVRGDARKYSDY</sequence>
<dbReference type="GO" id="GO:0006253">
    <property type="term" value="P:dCTP catabolic process"/>
    <property type="evidence" value="ECO:0007669"/>
    <property type="project" value="TreeGrafter"/>
</dbReference>
<keyword evidence="2" id="KW-0808">Transferase</keyword>
<dbReference type="AlphaFoldDB" id="A0A7W2EHF4"/>
<dbReference type="GO" id="GO:0016747">
    <property type="term" value="F:acyltransferase activity, transferring groups other than amino-acyl groups"/>
    <property type="evidence" value="ECO:0007669"/>
    <property type="project" value="InterPro"/>
</dbReference>
<gene>
    <name evidence="2" type="ORF">H3H36_11040</name>
</gene>
<dbReference type="PANTHER" id="PTHR46523:SF1">
    <property type="entry name" value="DCTP PYROPHOSPHATASE 1"/>
    <property type="match status" value="1"/>
</dbReference>
<dbReference type="EMBL" id="JACEZS010000008">
    <property type="protein sequence ID" value="MBA5605894.1"/>
    <property type="molecule type" value="Genomic_DNA"/>
</dbReference>